<dbReference type="EMBL" id="LT629799">
    <property type="protein sequence ID" value="SDU92181.1"/>
    <property type="molecule type" value="Genomic_DNA"/>
</dbReference>
<dbReference type="GO" id="GO:0006355">
    <property type="term" value="P:regulation of DNA-templated transcription"/>
    <property type="evidence" value="ECO:0007669"/>
    <property type="project" value="InterPro"/>
</dbReference>
<evidence type="ECO:0000313" key="9">
    <source>
        <dbReference type="Proteomes" id="UP000198825"/>
    </source>
</evidence>
<dbReference type="SMART" id="SM00421">
    <property type="entry name" value="HTH_LUXR"/>
    <property type="match status" value="1"/>
</dbReference>
<dbReference type="InterPro" id="IPR016032">
    <property type="entry name" value="Sig_transdc_resp-reg_C-effctor"/>
</dbReference>
<dbReference type="SMART" id="SM00448">
    <property type="entry name" value="REC"/>
    <property type="match status" value="1"/>
</dbReference>
<dbReference type="GO" id="GO:0000160">
    <property type="term" value="P:phosphorelay signal transduction system"/>
    <property type="evidence" value="ECO:0007669"/>
    <property type="project" value="InterPro"/>
</dbReference>
<evidence type="ECO:0000256" key="2">
    <source>
        <dbReference type="ARBA" id="ARBA00023015"/>
    </source>
</evidence>
<dbReference type="Gene3D" id="3.40.50.2300">
    <property type="match status" value="1"/>
</dbReference>
<evidence type="ECO:0000259" key="6">
    <source>
        <dbReference type="PROSITE" id="PS50043"/>
    </source>
</evidence>
<evidence type="ECO:0000256" key="4">
    <source>
        <dbReference type="ARBA" id="ARBA00023163"/>
    </source>
</evidence>
<name>A0A1H2MGZ9_9ACTN</name>
<keyword evidence="9" id="KW-1185">Reference proteome</keyword>
<dbReference type="CDD" id="cd17535">
    <property type="entry name" value="REC_NarL-like"/>
    <property type="match status" value="1"/>
</dbReference>
<dbReference type="PROSITE" id="PS50110">
    <property type="entry name" value="RESPONSE_REGULATORY"/>
    <property type="match status" value="1"/>
</dbReference>
<organism evidence="8 9">
    <name type="scientific">Microlunatus sagamiharensis</name>
    <dbReference type="NCBI Taxonomy" id="546874"/>
    <lineage>
        <taxon>Bacteria</taxon>
        <taxon>Bacillati</taxon>
        <taxon>Actinomycetota</taxon>
        <taxon>Actinomycetes</taxon>
        <taxon>Propionibacteriales</taxon>
        <taxon>Propionibacteriaceae</taxon>
        <taxon>Microlunatus</taxon>
    </lineage>
</organism>
<dbReference type="Proteomes" id="UP000198825">
    <property type="component" value="Chromosome I"/>
</dbReference>
<gene>
    <name evidence="8" type="ORF">SAMN04488544_2009</name>
</gene>
<dbReference type="PROSITE" id="PS50043">
    <property type="entry name" value="HTH_LUXR_2"/>
    <property type="match status" value="1"/>
</dbReference>
<accession>A0A1H2MGZ9</accession>
<dbReference type="InterPro" id="IPR039420">
    <property type="entry name" value="WalR-like"/>
</dbReference>
<dbReference type="RefSeq" id="WP_231918542.1">
    <property type="nucleotide sequence ID" value="NZ_LT629799.1"/>
</dbReference>
<evidence type="ECO:0000313" key="8">
    <source>
        <dbReference type="EMBL" id="SDU92181.1"/>
    </source>
</evidence>
<dbReference type="InterPro" id="IPR011006">
    <property type="entry name" value="CheY-like_superfamily"/>
</dbReference>
<feature type="domain" description="Response regulatory" evidence="7">
    <location>
        <begin position="12"/>
        <end position="128"/>
    </location>
</feature>
<dbReference type="InterPro" id="IPR058245">
    <property type="entry name" value="NreC/VraR/RcsB-like_REC"/>
</dbReference>
<dbReference type="InterPro" id="IPR001789">
    <property type="entry name" value="Sig_transdc_resp-reg_receiver"/>
</dbReference>
<dbReference type="Pfam" id="PF00196">
    <property type="entry name" value="GerE"/>
    <property type="match status" value="1"/>
</dbReference>
<dbReference type="SUPFAM" id="SSF52172">
    <property type="entry name" value="CheY-like"/>
    <property type="match status" value="1"/>
</dbReference>
<evidence type="ECO:0000256" key="3">
    <source>
        <dbReference type="ARBA" id="ARBA00023125"/>
    </source>
</evidence>
<evidence type="ECO:0000256" key="1">
    <source>
        <dbReference type="ARBA" id="ARBA00022553"/>
    </source>
</evidence>
<evidence type="ECO:0000259" key="7">
    <source>
        <dbReference type="PROSITE" id="PS50110"/>
    </source>
</evidence>
<evidence type="ECO:0000256" key="5">
    <source>
        <dbReference type="PROSITE-ProRule" id="PRU00169"/>
    </source>
</evidence>
<proteinExistence type="predicted"/>
<dbReference type="GO" id="GO:0003677">
    <property type="term" value="F:DNA binding"/>
    <property type="evidence" value="ECO:0007669"/>
    <property type="project" value="UniProtKB-KW"/>
</dbReference>
<keyword evidence="1 5" id="KW-0597">Phosphoprotein</keyword>
<dbReference type="AlphaFoldDB" id="A0A1H2MGZ9"/>
<protein>
    <submittedName>
        <fullName evidence="8">DNA-binding response regulator, NarL/FixJ family, contains REC and HTH domains</fullName>
    </submittedName>
</protein>
<keyword evidence="3 8" id="KW-0238">DNA-binding</keyword>
<feature type="domain" description="HTH luxR-type" evidence="6">
    <location>
        <begin position="161"/>
        <end position="226"/>
    </location>
</feature>
<dbReference type="SUPFAM" id="SSF46894">
    <property type="entry name" value="C-terminal effector domain of the bipartite response regulators"/>
    <property type="match status" value="1"/>
</dbReference>
<keyword evidence="4" id="KW-0804">Transcription</keyword>
<dbReference type="STRING" id="546874.SAMN04488544_2009"/>
<dbReference type="PROSITE" id="PS00622">
    <property type="entry name" value="HTH_LUXR_1"/>
    <property type="match status" value="1"/>
</dbReference>
<dbReference type="Pfam" id="PF00072">
    <property type="entry name" value="Response_reg"/>
    <property type="match status" value="1"/>
</dbReference>
<keyword evidence="2" id="KW-0805">Transcription regulation</keyword>
<reference evidence="9" key="1">
    <citation type="submission" date="2016-10" db="EMBL/GenBank/DDBJ databases">
        <authorList>
            <person name="Varghese N."/>
            <person name="Submissions S."/>
        </authorList>
    </citation>
    <scope>NUCLEOTIDE SEQUENCE [LARGE SCALE GENOMIC DNA]</scope>
    <source>
        <strain evidence="9">DSM 21743</strain>
    </source>
</reference>
<dbReference type="PRINTS" id="PR00038">
    <property type="entry name" value="HTHLUXR"/>
</dbReference>
<dbReference type="InterPro" id="IPR000792">
    <property type="entry name" value="Tscrpt_reg_LuxR_C"/>
</dbReference>
<dbReference type="CDD" id="cd06170">
    <property type="entry name" value="LuxR_C_like"/>
    <property type="match status" value="1"/>
</dbReference>
<dbReference type="PANTHER" id="PTHR43214">
    <property type="entry name" value="TWO-COMPONENT RESPONSE REGULATOR"/>
    <property type="match status" value="1"/>
</dbReference>
<sequence length="236" mass="25088">MSGTDAVPAPVRVLVVDDQQVIREGLSMMLGLLDDLEVVGAAVDGDDALRQIADHDPDVVLMDLKMPVRNGIDTITEMRARGSRARVVVMTTYDEDEWVFSALRAGALGFLTKDVGATEIRSAIMAVATGRAQLDPGVQRKLLEMLTAGSGFGTAQAAERAPAPLPGLTARECEILDEIAQGLDNNQIAERLSISLATVKTHVNHLLSKTGCTNRAGLVIYAYEAGRVDPRPGGSP</sequence>
<dbReference type="PANTHER" id="PTHR43214:SF24">
    <property type="entry name" value="TRANSCRIPTIONAL REGULATORY PROTEIN NARL-RELATED"/>
    <property type="match status" value="1"/>
</dbReference>
<feature type="modified residue" description="4-aspartylphosphate" evidence="5">
    <location>
        <position position="63"/>
    </location>
</feature>